<reference evidence="2 3" key="1">
    <citation type="submission" date="2015-11" db="EMBL/GenBank/DDBJ databases">
        <title>Genomic analysis of 38 Legionella species identifies large and diverse effector repertoires.</title>
        <authorList>
            <person name="Burstein D."/>
            <person name="Amaro F."/>
            <person name="Zusman T."/>
            <person name="Lifshitz Z."/>
            <person name="Cohen O."/>
            <person name="Gilbert J.A."/>
            <person name="Pupko T."/>
            <person name="Shuman H.A."/>
            <person name="Segal G."/>
        </authorList>
    </citation>
    <scope>NUCLEOTIDE SEQUENCE [LARGE SCALE GENOMIC DNA]</scope>
    <source>
        <strain evidence="2 3">Oak Ridge-10</strain>
    </source>
</reference>
<evidence type="ECO:0008006" key="4">
    <source>
        <dbReference type="Google" id="ProtNLM"/>
    </source>
</evidence>
<keyword evidence="1" id="KW-1133">Transmembrane helix</keyword>
<sequence length="364" mass="39755">MSRISQHLRNGFNGVSLYTGKLISAGVGAVLYPMARLWRLSISFLFISVVAFIAIPILSVVAGSFLHSLFPSMGWVGATFGGMLAASALIGLTAGLLPAAFLISALFTLIKSPIDGARNGWNDGFSSMLSHAFESAALPGAEGVDFQRILEQLGEQATNAARQPMTEEQFNALEMSTADVRALKSEQLPPLSSEQLAMLEKADDVQIKAMVERYKNLQRLETDNCSILADRPERDDTILLVKQYQKDGQWLPVPAAAHIFDKSALKMAMVGNTGTRGNGIHPVTREKIMEPSEYTDVDGIRYRTTRYVFHPYYVDASGPGISQEINQVTAYLNQYLMPKRQSSSEHEMPPGYVPSFPGLGGAVF</sequence>
<keyword evidence="1" id="KW-0472">Membrane</keyword>
<keyword evidence="1" id="KW-0812">Transmembrane</keyword>
<organism evidence="2 3">
    <name type="scientific">Legionella oakridgensis</name>
    <dbReference type="NCBI Taxonomy" id="29423"/>
    <lineage>
        <taxon>Bacteria</taxon>
        <taxon>Pseudomonadati</taxon>
        <taxon>Pseudomonadota</taxon>
        <taxon>Gammaproteobacteria</taxon>
        <taxon>Legionellales</taxon>
        <taxon>Legionellaceae</taxon>
        <taxon>Legionella</taxon>
    </lineage>
</organism>
<evidence type="ECO:0000313" key="3">
    <source>
        <dbReference type="Proteomes" id="UP000054858"/>
    </source>
</evidence>
<gene>
    <name evidence="2" type="ORF">Loak_1202</name>
</gene>
<protein>
    <recommendedName>
        <fullName evidence="4">Coiled coil protein</fullName>
    </recommendedName>
</protein>
<accession>A0A0W0X2E9</accession>
<comment type="caution">
    <text evidence="2">The sequence shown here is derived from an EMBL/GenBank/DDBJ whole genome shotgun (WGS) entry which is preliminary data.</text>
</comment>
<feature type="transmembrane region" description="Helical" evidence="1">
    <location>
        <begin position="86"/>
        <end position="110"/>
    </location>
</feature>
<evidence type="ECO:0000256" key="1">
    <source>
        <dbReference type="SAM" id="Phobius"/>
    </source>
</evidence>
<dbReference type="EMBL" id="LNYP01000024">
    <property type="protein sequence ID" value="KTD38714.1"/>
    <property type="molecule type" value="Genomic_DNA"/>
</dbReference>
<evidence type="ECO:0000313" key="2">
    <source>
        <dbReference type="EMBL" id="KTD38714.1"/>
    </source>
</evidence>
<dbReference type="AlphaFoldDB" id="A0A0W0X2E9"/>
<dbReference type="PATRIC" id="fig|29423.5.peg.1256"/>
<proteinExistence type="predicted"/>
<dbReference type="Proteomes" id="UP000054858">
    <property type="component" value="Unassembled WGS sequence"/>
</dbReference>
<dbReference type="RefSeq" id="WP_147370129.1">
    <property type="nucleotide sequence ID" value="NZ_KV441803.1"/>
</dbReference>
<feature type="transmembrane region" description="Helical" evidence="1">
    <location>
        <begin position="12"/>
        <end position="32"/>
    </location>
</feature>
<feature type="transmembrane region" description="Helical" evidence="1">
    <location>
        <begin position="44"/>
        <end position="66"/>
    </location>
</feature>
<name>A0A0W0X2E9_9GAMM</name>